<dbReference type="Gene3D" id="1.25.40.10">
    <property type="entry name" value="Tetratricopeptide repeat domain"/>
    <property type="match status" value="1"/>
</dbReference>
<evidence type="ECO:0000313" key="4">
    <source>
        <dbReference type="EMBL" id="KAG6401077.1"/>
    </source>
</evidence>
<dbReference type="Proteomes" id="UP000298416">
    <property type="component" value="Unassembled WGS sequence"/>
</dbReference>
<accession>A0A8X8WUC2</accession>
<sequence length="101" mass="10915">MPASDSRCSAAAAHHQSSRHPSLRLPPPAAVPPPPLKSWLRQHRKASSSLILPEMKSIEYTPDCSTCNYLFLTLSKIGQFGEAVEVLKGMGRAGCVPDCDN</sequence>
<name>A0A8X8WUC2_SALSN</name>
<evidence type="ECO:0000256" key="3">
    <source>
        <dbReference type="SAM" id="MobiDB-lite"/>
    </source>
</evidence>
<dbReference type="NCBIfam" id="TIGR00756">
    <property type="entry name" value="PPR"/>
    <property type="match status" value="1"/>
</dbReference>
<protein>
    <recommendedName>
        <fullName evidence="6">Pentatricopeptide repeat-containing protein</fullName>
    </recommendedName>
</protein>
<keyword evidence="1" id="KW-0677">Repeat</keyword>
<feature type="repeat" description="PPR" evidence="2">
    <location>
        <begin position="63"/>
        <end position="97"/>
    </location>
</feature>
<evidence type="ECO:0008006" key="6">
    <source>
        <dbReference type="Google" id="ProtNLM"/>
    </source>
</evidence>
<evidence type="ECO:0000313" key="5">
    <source>
        <dbReference type="Proteomes" id="UP000298416"/>
    </source>
</evidence>
<proteinExistence type="predicted"/>
<gene>
    <name evidence="4" type="ORF">SASPL_137922</name>
</gene>
<reference evidence="4" key="1">
    <citation type="submission" date="2018-01" db="EMBL/GenBank/DDBJ databases">
        <authorList>
            <person name="Mao J.F."/>
        </authorList>
    </citation>
    <scope>NUCLEOTIDE SEQUENCE</scope>
    <source>
        <strain evidence="4">Huo1</strain>
        <tissue evidence="4">Leaf</tissue>
    </source>
</reference>
<dbReference type="EMBL" id="PNBA02000014">
    <property type="protein sequence ID" value="KAG6401077.1"/>
    <property type="molecule type" value="Genomic_DNA"/>
</dbReference>
<feature type="region of interest" description="Disordered" evidence="3">
    <location>
        <begin position="1"/>
        <end position="37"/>
    </location>
</feature>
<dbReference type="AlphaFoldDB" id="A0A8X8WUC2"/>
<feature type="compositionally biased region" description="Pro residues" evidence="3">
    <location>
        <begin position="24"/>
        <end position="36"/>
    </location>
</feature>
<dbReference type="PROSITE" id="PS51375">
    <property type="entry name" value="PPR"/>
    <property type="match status" value="1"/>
</dbReference>
<organism evidence="4">
    <name type="scientific">Salvia splendens</name>
    <name type="common">Scarlet sage</name>
    <dbReference type="NCBI Taxonomy" id="180675"/>
    <lineage>
        <taxon>Eukaryota</taxon>
        <taxon>Viridiplantae</taxon>
        <taxon>Streptophyta</taxon>
        <taxon>Embryophyta</taxon>
        <taxon>Tracheophyta</taxon>
        <taxon>Spermatophyta</taxon>
        <taxon>Magnoliopsida</taxon>
        <taxon>eudicotyledons</taxon>
        <taxon>Gunneridae</taxon>
        <taxon>Pentapetalae</taxon>
        <taxon>asterids</taxon>
        <taxon>lamiids</taxon>
        <taxon>Lamiales</taxon>
        <taxon>Lamiaceae</taxon>
        <taxon>Nepetoideae</taxon>
        <taxon>Mentheae</taxon>
        <taxon>Salviinae</taxon>
        <taxon>Salvia</taxon>
        <taxon>Salvia subgen. Calosphace</taxon>
        <taxon>core Calosphace</taxon>
    </lineage>
</organism>
<keyword evidence="5" id="KW-1185">Reference proteome</keyword>
<evidence type="ECO:0000256" key="1">
    <source>
        <dbReference type="ARBA" id="ARBA00022737"/>
    </source>
</evidence>
<dbReference type="InterPro" id="IPR011990">
    <property type="entry name" value="TPR-like_helical_dom_sf"/>
</dbReference>
<evidence type="ECO:0000256" key="2">
    <source>
        <dbReference type="PROSITE-ProRule" id="PRU00708"/>
    </source>
</evidence>
<dbReference type="InterPro" id="IPR002885">
    <property type="entry name" value="PPR_rpt"/>
</dbReference>
<reference evidence="4" key="2">
    <citation type="submission" date="2020-08" db="EMBL/GenBank/DDBJ databases">
        <title>Plant Genome Project.</title>
        <authorList>
            <person name="Zhang R.-G."/>
        </authorList>
    </citation>
    <scope>NUCLEOTIDE SEQUENCE</scope>
    <source>
        <strain evidence="4">Huo1</strain>
        <tissue evidence="4">Leaf</tissue>
    </source>
</reference>
<comment type="caution">
    <text evidence="4">The sequence shown here is derived from an EMBL/GenBank/DDBJ whole genome shotgun (WGS) entry which is preliminary data.</text>
</comment>